<reference evidence="2" key="1">
    <citation type="submission" date="2021-06" db="EMBL/GenBank/DDBJ databases">
        <authorList>
            <person name="Kallberg Y."/>
            <person name="Tangrot J."/>
            <person name="Rosling A."/>
        </authorList>
    </citation>
    <scope>NUCLEOTIDE SEQUENCE</scope>
    <source>
        <strain evidence="2">BR232B</strain>
    </source>
</reference>
<protein>
    <submittedName>
        <fullName evidence="2">9252_t:CDS:1</fullName>
    </submittedName>
</protein>
<dbReference type="EMBL" id="CAJVPI010003523">
    <property type="protein sequence ID" value="CAG8659383.1"/>
    <property type="molecule type" value="Genomic_DNA"/>
</dbReference>
<feature type="region of interest" description="Disordered" evidence="1">
    <location>
        <begin position="45"/>
        <end position="84"/>
    </location>
</feature>
<evidence type="ECO:0000313" key="2">
    <source>
        <dbReference type="EMBL" id="CAG8659383.1"/>
    </source>
</evidence>
<accession>A0A9N9E5Q1</accession>
<dbReference type="AlphaFoldDB" id="A0A9N9E5Q1"/>
<evidence type="ECO:0000256" key="1">
    <source>
        <dbReference type="SAM" id="MobiDB-lite"/>
    </source>
</evidence>
<feature type="compositionally biased region" description="Low complexity" evidence="1">
    <location>
        <begin position="52"/>
        <end position="71"/>
    </location>
</feature>
<sequence length="84" mass="9461">TTQQPIWHSRNSGIWENVYLNVLVKDSGGLSRYFHVDHAEISLTSRTPNVQPSPTVKSPPSSPSSYRLSSPKPRKGKPTRFDQK</sequence>
<evidence type="ECO:0000313" key="3">
    <source>
        <dbReference type="Proteomes" id="UP000789739"/>
    </source>
</evidence>
<name>A0A9N9E5Q1_9GLOM</name>
<comment type="caution">
    <text evidence="2">The sequence shown here is derived from an EMBL/GenBank/DDBJ whole genome shotgun (WGS) entry which is preliminary data.</text>
</comment>
<dbReference type="Proteomes" id="UP000789739">
    <property type="component" value="Unassembled WGS sequence"/>
</dbReference>
<proteinExistence type="predicted"/>
<feature type="non-terminal residue" evidence="2">
    <location>
        <position position="84"/>
    </location>
</feature>
<organism evidence="2 3">
    <name type="scientific">Paraglomus brasilianum</name>
    <dbReference type="NCBI Taxonomy" id="144538"/>
    <lineage>
        <taxon>Eukaryota</taxon>
        <taxon>Fungi</taxon>
        <taxon>Fungi incertae sedis</taxon>
        <taxon>Mucoromycota</taxon>
        <taxon>Glomeromycotina</taxon>
        <taxon>Glomeromycetes</taxon>
        <taxon>Paraglomerales</taxon>
        <taxon>Paraglomeraceae</taxon>
        <taxon>Paraglomus</taxon>
    </lineage>
</organism>
<gene>
    <name evidence="2" type="ORF">PBRASI_LOCUS10700</name>
</gene>
<keyword evidence="3" id="KW-1185">Reference proteome</keyword>